<evidence type="ECO:0000256" key="14">
    <source>
        <dbReference type="ARBA" id="ARBA00023180"/>
    </source>
</evidence>
<gene>
    <name evidence="23" type="primary">LOC111280406</name>
</gene>
<dbReference type="PROSITE" id="PS00108">
    <property type="entry name" value="PROTEIN_KINASE_ST"/>
    <property type="match status" value="1"/>
</dbReference>
<dbReference type="InterPro" id="IPR000719">
    <property type="entry name" value="Prot_kinase_dom"/>
</dbReference>
<reference evidence="23" key="1">
    <citation type="submission" date="2025-08" db="UniProtKB">
        <authorList>
            <consortium name="RefSeq"/>
        </authorList>
    </citation>
    <scope>IDENTIFICATION</scope>
    <source>
        <tissue evidence="23">Fruit stalk</tissue>
    </source>
</reference>
<dbReference type="FunFam" id="3.30.200.20:FF:000142">
    <property type="entry name" value="Cysteine-rich receptor-like protein kinase 10"/>
    <property type="match status" value="1"/>
</dbReference>
<dbReference type="SMART" id="SM00220">
    <property type="entry name" value="S_TKc"/>
    <property type="match status" value="1"/>
</dbReference>
<dbReference type="AlphaFoldDB" id="A0A6P5X500"/>
<keyword evidence="13" id="KW-0675">Receptor</keyword>
<evidence type="ECO:0000259" key="20">
    <source>
        <dbReference type="PROSITE" id="PS50011"/>
    </source>
</evidence>
<feature type="domain" description="Protein kinase" evidence="20">
    <location>
        <begin position="357"/>
        <end position="631"/>
    </location>
</feature>
<evidence type="ECO:0000256" key="17">
    <source>
        <dbReference type="PROSITE-ProRule" id="PRU10141"/>
    </source>
</evidence>
<evidence type="ECO:0000256" key="18">
    <source>
        <dbReference type="SAM" id="MobiDB-lite"/>
    </source>
</evidence>
<dbReference type="PROSITE" id="PS51473">
    <property type="entry name" value="GNK2"/>
    <property type="match status" value="2"/>
</dbReference>
<proteinExistence type="predicted"/>
<evidence type="ECO:0000256" key="19">
    <source>
        <dbReference type="SAM" id="Phobius"/>
    </source>
</evidence>
<feature type="transmembrane region" description="Helical" evidence="19">
    <location>
        <begin position="295"/>
        <end position="317"/>
    </location>
</feature>
<keyword evidence="9" id="KW-0418">Kinase</keyword>
<dbReference type="Gene3D" id="3.30.200.20">
    <property type="entry name" value="Phosphorylase Kinase, domain 1"/>
    <property type="match status" value="1"/>
</dbReference>
<dbReference type="InterPro" id="IPR038408">
    <property type="entry name" value="GNK2_sf"/>
</dbReference>
<keyword evidence="11 19" id="KW-1133">Transmembrane helix</keyword>
<accession>A0A6P5X500</accession>
<evidence type="ECO:0000256" key="1">
    <source>
        <dbReference type="ARBA" id="ARBA00004167"/>
    </source>
</evidence>
<feature type="region of interest" description="Disordered" evidence="18">
    <location>
        <begin position="269"/>
        <end position="288"/>
    </location>
</feature>
<dbReference type="InterPro" id="IPR008271">
    <property type="entry name" value="Ser/Thr_kinase_AS"/>
</dbReference>
<comment type="catalytic activity">
    <reaction evidence="16">
        <text>L-threonyl-[protein] + ATP = O-phospho-L-threonyl-[protein] + ADP + H(+)</text>
        <dbReference type="Rhea" id="RHEA:46608"/>
        <dbReference type="Rhea" id="RHEA-COMP:11060"/>
        <dbReference type="Rhea" id="RHEA-COMP:11605"/>
        <dbReference type="ChEBI" id="CHEBI:15378"/>
        <dbReference type="ChEBI" id="CHEBI:30013"/>
        <dbReference type="ChEBI" id="CHEBI:30616"/>
        <dbReference type="ChEBI" id="CHEBI:61977"/>
        <dbReference type="ChEBI" id="CHEBI:456216"/>
    </reaction>
</comment>
<dbReference type="OrthoDB" id="957978at2759"/>
<evidence type="ECO:0000256" key="7">
    <source>
        <dbReference type="ARBA" id="ARBA00022737"/>
    </source>
</evidence>
<evidence type="ECO:0000313" key="22">
    <source>
        <dbReference type="Proteomes" id="UP000515121"/>
    </source>
</evidence>
<keyword evidence="5 19" id="KW-0812">Transmembrane</keyword>
<sequence length="688" mass="76534">MFIKFHIEKKKKLEEQRDGMAIGSSRLLLLLYSVLPFLATLTLAADQYFQHRCISTAGNYTANSTYQANLNNIFSQLTSLTEFNYGFYNLSAGDENATKVNAIALCRGDINQADCNSCLNDTISELRQRCPFYKEVVGWSEFCMLRYANRDIFGEMEDSPDACLYNTQDLANANQFHQTLANLLNNLSSQAEAGGPLRKYAADNSSVGVFQIAYALVQCTPDLSEQECGACLTVAKQGIGGCCSEKIGCRVLRPSCFLRFESSPFYQTPIPLPSPPPSPTSSPPPGGNGNNTTRIVIIVVASVVGILILITSICIFWRVRKTHEIVNSLLRAADDEVIRAESLQFDFATVRVATNNFSDAFKLGQGGFGAVYKGRLPNGQEVAVKRLSMNSGQGDQEFKNEVLLVAQLQHRNLVRLLGFCLEGHEKLLIYEFVPNTSLDHFIFDQVKRAQLDWERRYKIIGGIARGLLYLHEDSRLRIIHRDLKASNVLLDADMVPKIADFGMARLFVRDETQGNTSRIVGTYGYMAPEYAMHGQFSVKSDVFSFGVLILEIISGQKNNCFRNGETVEDLLSCAWKNWREGTALNIIDPTLRDGSGNEMMRCIHIGLLCVQEKVADRPTMATVVLMLNSFSISLPLPSQPAFFMHSNIESDMSSSLGYNSQMTESNEFKSAALPLSTNEVTITDLYPR</sequence>
<dbReference type="PANTHER" id="PTHR27002">
    <property type="entry name" value="RECEPTOR-LIKE SERINE/THREONINE-PROTEIN KINASE SD1-8"/>
    <property type="match status" value="1"/>
</dbReference>
<feature type="domain" description="Gnk2-homologous" evidence="21">
    <location>
        <begin position="158"/>
        <end position="265"/>
    </location>
</feature>
<evidence type="ECO:0000259" key="21">
    <source>
        <dbReference type="PROSITE" id="PS51473"/>
    </source>
</evidence>
<name>A0A6P5X500_DURZI</name>
<evidence type="ECO:0000256" key="10">
    <source>
        <dbReference type="ARBA" id="ARBA00022840"/>
    </source>
</evidence>
<dbReference type="PROSITE" id="PS00107">
    <property type="entry name" value="PROTEIN_KINASE_ATP"/>
    <property type="match status" value="1"/>
</dbReference>
<evidence type="ECO:0000256" key="15">
    <source>
        <dbReference type="ARBA" id="ARBA00047558"/>
    </source>
</evidence>
<dbReference type="FunFam" id="3.30.430.20:FF:000003">
    <property type="entry name" value="Cysteine-rich RLK (RECEPTOR-like protein kinase) 10"/>
    <property type="match status" value="1"/>
</dbReference>
<evidence type="ECO:0000256" key="12">
    <source>
        <dbReference type="ARBA" id="ARBA00023136"/>
    </source>
</evidence>
<keyword evidence="8 17" id="KW-0547">Nucleotide-binding</keyword>
<comment type="catalytic activity">
    <reaction evidence="15">
        <text>L-seryl-[protein] + ATP = O-phospho-L-seryl-[protein] + ADP + H(+)</text>
        <dbReference type="Rhea" id="RHEA:17989"/>
        <dbReference type="Rhea" id="RHEA-COMP:9863"/>
        <dbReference type="Rhea" id="RHEA-COMP:11604"/>
        <dbReference type="ChEBI" id="CHEBI:15378"/>
        <dbReference type="ChEBI" id="CHEBI:29999"/>
        <dbReference type="ChEBI" id="CHEBI:30616"/>
        <dbReference type="ChEBI" id="CHEBI:83421"/>
        <dbReference type="ChEBI" id="CHEBI:456216"/>
    </reaction>
</comment>
<keyword evidence="10 17" id="KW-0067">ATP-binding</keyword>
<keyword evidence="6" id="KW-0732">Signal</keyword>
<keyword evidence="3" id="KW-0597">Phosphoprotein</keyword>
<evidence type="ECO:0000256" key="4">
    <source>
        <dbReference type="ARBA" id="ARBA00022679"/>
    </source>
</evidence>
<dbReference type="CDD" id="cd23509">
    <property type="entry name" value="Gnk2-like"/>
    <property type="match status" value="2"/>
</dbReference>
<protein>
    <submittedName>
        <fullName evidence="23">Cysteine-rich receptor-like protein kinase 29 isoform X3</fullName>
    </submittedName>
</protein>
<evidence type="ECO:0000256" key="6">
    <source>
        <dbReference type="ARBA" id="ARBA00022729"/>
    </source>
</evidence>
<dbReference type="Gene3D" id="1.10.510.10">
    <property type="entry name" value="Transferase(Phosphotransferase) domain 1"/>
    <property type="match status" value="1"/>
</dbReference>
<dbReference type="InterPro" id="IPR017441">
    <property type="entry name" value="Protein_kinase_ATP_BS"/>
</dbReference>
<dbReference type="GO" id="GO:0004674">
    <property type="term" value="F:protein serine/threonine kinase activity"/>
    <property type="evidence" value="ECO:0007669"/>
    <property type="project" value="UniProtKB-KW"/>
</dbReference>
<dbReference type="GO" id="GO:0005886">
    <property type="term" value="C:plasma membrane"/>
    <property type="evidence" value="ECO:0007669"/>
    <property type="project" value="TreeGrafter"/>
</dbReference>
<comment type="subcellular location">
    <subcellularLocation>
        <location evidence="1">Membrane</location>
        <topology evidence="1">Single-pass membrane protein</topology>
    </subcellularLocation>
</comment>
<dbReference type="PANTHER" id="PTHR27002:SF1073">
    <property type="entry name" value="CYSTEINE-RICH RECEPTOR-LIKE PROTEIN KINASE 29"/>
    <property type="match status" value="1"/>
</dbReference>
<dbReference type="Pfam" id="PF07714">
    <property type="entry name" value="PK_Tyr_Ser-Thr"/>
    <property type="match status" value="1"/>
</dbReference>
<evidence type="ECO:0000256" key="8">
    <source>
        <dbReference type="ARBA" id="ARBA00022741"/>
    </source>
</evidence>
<dbReference type="RefSeq" id="XP_022723495.1">
    <property type="nucleotide sequence ID" value="XM_022867760.1"/>
</dbReference>
<dbReference type="GeneID" id="111280406"/>
<dbReference type="GO" id="GO:0005524">
    <property type="term" value="F:ATP binding"/>
    <property type="evidence" value="ECO:0007669"/>
    <property type="project" value="UniProtKB-UniRule"/>
</dbReference>
<dbReference type="InterPro" id="IPR002902">
    <property type="entry name" value="GNK2"/>
</dbReference>
<evidence type="ECO:0000313" key="23">
    <source>
        <dbReference type="RefSeq" id="XP_022723495.1"/>
    </source>
</evidence>
<keyword evidence="14" id="KW-0325">Glycoprotein</keyword>
<evidence type="ECO:0000256" key="3">
    <source>
        <dbReference type="ARBA" id="ARBA00022553"/>
    </source>
</evidence>
<keyword evidence="4" id="KW-0808">Transferase</keyword>
<dbReference type="Pfam" id="PF01657">
    <property type="entry name" value="Stress-antifung"/>
    <property type="match status" value="2"/>
</dbReference>
<evidence type="ECO:0000256" key="2">
    <source>
        <dbReference type="ARBA" id="ARBA00022527"/>
    </source>
</evidence>
<dbReference type="CDD" id="cd14066">
    <property type="entry name" value="STKc_IRAK"/>
    <property type="match status" value="1"/>
</dbReference>
<feature type="domain" description="Gnk2-homologous" evidence="21">
    <location>
        <begin position="48"/>
        <end position="152"/>
    </location>
</feature>
<dbReference type="Gene3D" id="3.30.430.20">
    <property type="entry name" value="Gnk2 domain, C-X8-C-X2-C motif"/>
    <property type="match status" value="2"/>
</dbReference>
<dbReference type="SUPFAM" id="SSF56112">
    <property type="entry name" value="Protein kinase-like (PK-like)"/>
    <property type="match status" value="1"/>
</dbReference>
<keyword evidence="2" id="KW-0723">Serine/threonine-protein kinase</keyword>
<dbReference type="FunFam" id="3.30.430.20:FF:000002">
    <property type="entry name" value="Cysteine-rich receptor-like protein kinase 10"/>
    <property type="match status" value="1"/>
</dbReference>
<evidence type="ECO:0000256" key="13">
    <source>
        <dbReference type="ARBA" id="ARBA00023170"/>
    </source>
</evidence>
<evidence type="ECO:0000256" key="9">
    <source>
        <dbReference type="ARBA" id="ARBA00022777"/>
    </source>
</evidence>
<dbReference type="InterPro" id="IPR001245">
    <property type="entry name" value="Ser-Thr/Tyr_kinase_cat_dom"/>
</dbReference>
<keyword evidence="12 19" id="KW-0472">Membrane</keyword>
<keyword evidence="22" id="KW-1185">Reference proteome</keyword>
<evidence type="ECO:0000256" key="16">
    <source>
        <dbReference type="ARBA" id="ARBA00047951"/>
    </source>
</evidence>
<feature type="binding site" evidence="17">
    <location>
        <position position="385"/>
    </location>
    <ligand>
        <name>ATP</name>
        <dbReference type="ChEBI" id="CHEBI:30616"/>
    </ligand>
</feature>
<dbReference type="PROSITE" id="PS50011">
    <property type="entry name" value="PROTEIN_KINASE_DOM"/>
    <property type="match status" value="1"/>
</dbReference>
<evidence type="ECO:0000256" key="11">
    <source>
        <dbReference type="ARBA" id="ARBA00022989"/>
    </source>
</evidence>
<dbReference type="InterPro" id="IPR011009">
    <property type="entry name" value="Kinase-like_dom_sf"/>
</dbReference>
<dbReference type="GO" id="GO:0006979">
    <property type="term" value="P:response to oxidative stress"/>
    <property type="evidence" value="ECO:0007669"/>
    <property type="project" value="UniProtKB-ARBA"/>
</dbReference>
<dbReference type="Proteomes" id="UP000515121">
    <property type="component" value="Unplaced"/>
</dbReference>
<evidence type="ECO:0000256" key="5">
    <source>
        <dbReference type="ARBA" id="ARBA00022692"/>
    </source>
</evidence>
<organism evidence="22 23">
    <name type="scientific">Durio zibethinus</name>
    <name type="common">Durian</name>
    <dbReference type="NCBI Taxonomy" id="66656"/>
    <lineage>
        <taxon>Eukaryota</taxon>
        <taxon>Viridiplantae</taxon>
        <taxon>Streptophyta</taxon>
        <taxon>Embryophyta</taxon>
        <taxon>Tracheophyta</taxon>
        <taxon>Spermatophyta</taxon>
        <taxon>Magnoliopsida</taxon>
        <taxon>eudicotyledons</taxon>
        <taxon>Gunneridae</taxon>
        <taxon>Pentapetalae</taxon>
        <taxon>rosids</taxon>
        <taxon>malvids</taxon>
        <taxon>Malvales</taxon>
        <taxon>Malvaceae</taxon>
        <taxon>Helicteroideae</taxon>
        <taxon>Durio</taxon>
    </lineage>
</organism>
<feature type="compositionally biased region" description="Pro residues" evidence="18">
    <location>
        <begin position="270"/>
        <end position="286"/>
    </location>
</feature>
<keyword evidence="7" id="KW-0677">Repeat</keyword>
<dbReference type="FunFam" id="1.10.510.10:FF:000129">
    <property type="entry name" value="cysteine-rich receptor-like protein kinase 10"/>
    <property type="match status" value="1"/>
</dbReference>